<feature type="compositionally biased region" description="Pro residues" evidence="1">
    <location>
        <begin position="354"/>
        <end position="367"/>
    </location>
</feature>
<feature type="region of interest" description="Disordered" evidence="1">
    <location>
        <begin position="349"/>
        <end position="380"/>
    </location>
</feature>
<evidence type="ECO:0000256" key="1">
    <source>
        <dbReference type="SAM" id="MobiDB-lite"/>
    </source>
</evidence>
<sequence>MTNVTIGQVIMMAYHDELPDSFGTSDTCPTTAVAILPRTTVPASMTSPGPELMAVTSGVDLRLVCSSNKTPVSDVVRPTEALSVTSGGVQSTSSDPAKNPAAADDDDIIFVKSQPASKRRLVAVRTPLPPGVAPSIPAATAPALQAQLRRPLNATTSMHHQNVTTSLRHPIMSSVPVVRPAHTGLAPSVNQNHVTPPNNYVPMGSRLPPPPPAGHQYQPFGNIRPAHMNNVVSNVGAQARPAHANHVTSMMRRGPPPLIPLTLLDAGRAAAEGARPPPTSGARMMIPGVRPPVVSRPAVPGVPRSPAVINIADDEDDDAAIKESFSVFNLRPRLRTPSVVYRPPAGAAVQRPVRAPPPPYQVAPPPSRHVTPPLARRPPPPAAHQFVARLPYNGNRAHVKKCPHCPYETDNRAALHDHIVGHGSIVRWACPYCSVPPQPSKEVIAEHIHKHHPRFPVVYNPFGI</sequence>
<keyword evidence="3" id="KW-1185">Reference proteome</keyword>
<evidence type="ECO:0000313" key="2">
    <source>
        <dbReference type="EMBL" id="KAK2180905.1"/>
    </source>
</evidence>
<dbReference type="AlphaFoldDB" id="A0AAD9L0U8"/>
<dbReference type="Proteomes" id="UP001209878">
    <property type="component" value="Unassembled WGS sequence"/>
</dbReference>
<reference evidence="2" key="1">
    <citation type="journal article" date="2023" name="Mol. Biol. Evol.">
        <title>Third-Generation Sequencing Reveals the Adaptive Role of the Epigenome in Three Deep-Sea Polychaetes.</title>
        <authorList>
            <person name="Perez M."/>
            <person name="Aroh O."/>
            <person name="Sun Y."/>
            <person name="Lan Y."/>
            <person name="Juniper S.K."/>
            <person name="Young C.R."/>
            <person name="Angers B."/>
            <person name="Qian P.Y."/>
        </authorList>
    </citation>
    <scope>NUCLEOTIDE SEQUENCE</scope>
    <source>
        <tissue evidence="2">Vestimentum</tissue>
    </source>
</reference>
<organism evidence="2 3">
    <name type="scientific">Ridgeia piscesae</name>
    <name type="common">Tubeworm</name>
    <dbReference type="NCBI Taxonomy" id="27915"/>
    <lineage>
        <taxon>Eukaryota</taxon>
        <taxon>Metazoa</taxon>
        <taxon>Spiralia</taxon>
        <taxon>Lophotrochozoa</taxon>
        <taxon>Annelida</taxon>
        <taxon>Polychaeta</taxon>
        <taxon>Sedentaria</taxon>
        <taxon>Canalipalpata</taxon>
        <taxon>Sabellida</taxon>
        <taxon>Siboglinidae</taxon>
        <taxon>Ridgeia</taxon>
    </lineage>
</organism>
<protein>
    <submittedName>
        <fullName evidence="2">Uncharacterized protein</fullName>
    </submittedName>
</protein>
<accession>A0AAD9L0U8</accession>
<gene>
    <name evidence="2" type="ORF">NP493_420g02010</name>
</gene>
<evidence type="ECO:0000313" key="3">
    <source>
        <dbReference type="Proteomes" id="UP001209878"/>
    </source>
</evidence>
<comment type="caution">
    <text evidence="2">The sequence shown here is derived from an EMBL/GenBank/DDBJ whole genome shotgun (WGS) entry which is preliminary data.</text>
</comment>
<dbReference type="EMBL" id="JAODUO010000420">
    <property type="protein sequence ID" value="KAK2180905.1"/>
    <property type="molecule type" value="Genomic_DNA"/>
</dbReference>
<feature type="region of interest" description="Disordered" evidence="1">
    <location>
        <begin position="77"/>
        <end position="103"/>
    </location>
</feature>
<proteinExistence type="predicted"/>
<name>A0AAD9L0U8_RIDPI</name>
<feature type="compositionally biased region" description="Low complexity" evidence="1">
    <location>
        <begin position="83"/>
        <end position="94"/>
    </location>
</feature>